<sequence>MSGNPTTVRIPDTFSSIMSAEAPLNPHHFKVKAAADAWIAGKRRSTQEYGADRRTAGTGAAGPGRRANAVQDGARRYLDSLTRQVEASARSGSSCRPQTEHEDVEMRRRTVGGYPCINKPGCVPTIVFANQRAASADGTLS</sequence>
<dbReference type="Proteomes" id="UP000030816">
    <property type="component" value="Unassembled WGS sequence"/>
</dbReference>
<reference evidence="2 3" key="1">
    <citation type="journal article" date="2014" name="Proc. Natl. Acad. Sci. U.S.A.">
        <title>Trajectory and genomic determinants of fungal-pathogen speciation and host adaptation.</title>
        <authorList>
            <person name="Hu X."/>
            <person name="Xiao G."/>
            <person name="Zheng P."/>
            <person name="Shang Y."/>
            <person name="Su Y."/>
            <person name="Zhang X."/>
            <person name="Liu X."/>
            <person name="Zhan S."/>
            <person name="St Leger R.J."/>
            <person name="Wang C."/>
        </authorList>
    </citation>
    <scope>NUCLEOTIDE SEQUENCE [LARGE SCALE GENOMIC DNA]</scope>
    <source>
        <strain evidence="2 3">ARSEF 1941</strain>
    </source>
</reference>
<name>A0A0B2X1V7_METAS</name>
<accession>A0A0B2X1V7</accession>
<comment type="caution">
    <text evidence="2">The sequence shown here is derived from an EMBL/GenBank/DDBJ whole genome shotgun (WGS) entry which is preliminary data.</text>
</comment>
<protein>
    <submittedName>
        <fullName evidence="2">Uncharacterized protein</fullName>
    </submittedName>
</protein>
<feature type="compositionally biased region" description="Polar residues" evidence="1">
    <location>
        <begin position="85"/>
        <end position="97"/>
    </location>
</feature>
<dbReference type="OrthoDB" id="2861623at2759"/>
<keyword evidence="3" id="KW-1185">Reference proteome</keyword>
<dbReference type="AlphaFoldDB" id="A0A0B2X1V7"/>
<organism evidence="2 3">
    <name type="scientific">Metarhizium album (strain ARSEF 1941)</name>
    <dbReference type="NCBI Taxonomy" id="1081103"/>
    <lineage>
        <taxon>Eukaryota</taxon>
        <taxon>Fungi</taxon>
        <taxon>Dikarya</taxon>
        <taxon>Ascomycota</taxon>
        <taxon>Pezizomycotina</taxon>
        <taxon>Sordariomycetes</taxon>
        <taxon>Hypocreomycetidae</taxon>
        <taxon>Hypocreales</taxon>
        <taxon>Clavicipitaceae</taxon>
        <taxon>Metarhizium</taxon>
    </lineage>
</organism>
<evidence type="ECO:0000313" key="3">
    <source>
        <dbReference type="Proteomes" id="UP000030816"/>
    </source>
</evidence>
<feature type="region of interest" description="Disordered" evidence="1">
    <location>
        <begin position="44"/>
        <end position="71"/>
    </location>
</feature>
<dbReference type="EMBL" id="AZHE01000004">
    <property type="protein sequence ID" value="KHN99702.1"/>
    <property type="molecule type" value="Genomic_DNA"/>
</dbReference>
<dbReference type="GeneID" id="63737010"/>
<proteinExistence type="predicted"/>
<dbReference type="RefSeq" id="XP_040680768.1">
    <property type="nucleotide sequence ID" value="XM_040821354.1"/>
</dbReference>
<gene>
    <name evidence="2" type="ORF">MAM_02555</name>
</gene>
<dbReference type="HOGENOM" id="CLU_1825730_0_0_1"/>
<evidence type="ECO:0000313" key="2">
    <source>
        <dbReference type="EMBL" id="KHN99702.1"/>
    </source>
</evidence>
<feature type="region of interest" description="Disordered" evidence="1">
    <location>
        <begin position="85"/>
        <end position="104"/>
    </location>
</feature>
<evidence type="ECO:0000256" key="1">
    <source>
        <dbReference type="SAM" id="MobiDB-lite"/>
    </source>
</evidence>